<keyword evidence="6" id="KW-1185">Reference proteome</keyword>
<dbReference type="PANTHER" id="PTHR33204:SF37">
    <property type="entry name" value="HTH-TYPE TRANSCRIPTIONAL REGULATOR YODB"/>
    <property type="match status" value="1"/>
</dbReference>
<accession>A0A4R6DF97</accession>
<evidence type="ECO:0000256" key="3">
    <source>
        <dbReference type="ARBA" id="ARBA00023163"/>
    </source>
</evidence>
<dbReference type="AlphaFoldDB" id="A0A4R6DF97"/>
<dbReference type="GO" id="GO:0003677">
    <property type="term" value="F:DNA binding"/>
    <property type="evidence" value="ECO:0007669"/>
    <property type="project" value="UniProtKB-KW"/>
</dbReference>
<proteinExistence type="predicted"/>
<dbReference type="InterPro" id="IPR011991">
    <property type="entry name" value="ArsR-like_HTH"/>
</dbReference>
<keyword evidence="2" id="KW-0238">DNA-binding</keyword>
<evidence type="ECO:0000259" key="4">
    <source>
        <dbReference type="PROSITE" id="PS51118"/>
    </source>
</evidence>
<dbReference type="OrthoDB" id="9807069at2"/>
<dbReference type="InterPro" id="IPR036390">
    <property type="entry name" value="WH_DNA-bd_sf"/>
</dbReference>
<gene>
    <name evidence="5" type="ORF">C7389_1419</name>
</gene>
<feature type="domain" description="HTH hxlR-type" evidence="4">
    <location>
        <begin position="49"/>
        <end position="147"/>
    </location>
</feature>
<dbReference type="InterPro" id="IPR002577">
    <property type="entry name" value="HTH_HxlR"/>
</dbReference>
<evidence type="ECO:0000256" key="1">
    <source>
        <dbReference type="ARBA" id="ARBA00023015"/>
    </source>
</evidence>
<evidence type="ECO:0000313" key="6">
    <source>
        <dbReference type="Proteomes" id="UP000295129"/>
    </source>
</evidence>
<dbReference type="Pfam" id="PF01638">
    <property type="entry name" value="HxlR"/>
    <property type="match status" value="1"/>
</dbReference>
<sequence length="160" mass="17218">MPPPPGTSPLANAPPTAVETGKAASSAFLPCGGHGAQAGAGYDVYAKDCPARLVLNRLADKWALLIVSLLGTGPLRFNQLRREIEGVSQKALSQTLRRLERDGLIDRQAFPTVPVTVEYSLTELGQTLASAFQPLASWAEHHIETVLDAQRRYDERASQG</sequence>
<dbReference type="PANTHER" id="PTHR33204">
    <property type="entry name" value="TRANSCRIPTIONAL REGULATOR, MARR FAMILY"/>
    <property type="match status" value="1"/>
</dbReference>
<dbReference type="CDD" id="cd00090">
    <property type="entry name" value="HTH_ARSR"/>
    <property type="match status" value="1"/>
</dbReference>
<keyword evidence="1" id="KW-0805">Transcription regulation</keyword>
<name>A0A4R6DF97_9RHOO</name>
<dbReference type="SUPFAM" id="SSF46785">
    <property type="entry name" value="Winged helix' DNA-binding domain"/>
    <property type="match status" value="1"/>
</dbReference>
<reference evidence="5 6" key="1">
    <citation type="submission" date="2019-03" db="EMBL/GenBank/DDBJ databases">
        <title>Genomic Encyclopedia of Type Strains, Phase IV (KMG-IV): sequencing the most valuable type-strain genomes for metagenomic binning, comparative biology and taxonomic classification.</title>
        <authorList>
            <person name="Goeker M."/>
        </authorList>
    </citation>
    <scope>NUCLEOTIDE SEQUENCE [LARGE SCALE GENOMIC DNA]</scope>
    <source>
        <strain evidence="5 6">DSM 12121</strain>
    </source>
</reference>
<dbReference type="PROSITE" id="PS51118">
    <property type="entry name" value="HTH_HXLR"/>
    <property type="match status" value="1"/>
</dbReference>
<dbReference type="GO" id="GO:0006355">
    <property type="term" value="P:regulation of DNA-templated transcription"/>
    <property type="evidence" value="ECO:0007669"/>
    <property type="project" value="UniProtKB-ARBA"/>
</dbReference>
<dbReference type="InterPro" id="IPR036388">
    <property type="entry name" value="WH-like_DNA-bd_sf"/>
</dbReference>
<protein>
    <submittedName>
        <fullName evidence="5">HxlR family transcriptional regulator</fullName>
    </submittedName>
</protein>
<organism evidence="5 6">
    <name type="scientific">Azoarcus indigens</name>
    <dbReference type="NCBI Taxonomy" id="29545"/>
    <lineage>
        <taxon>Bacteria</taxon>
        <taxon>Pseudomonadati</taxon>
        <taxon>Pseudomonadota</taxon>
        <taxon>Betaproteobacteria</taxon>
        <taxon>Rhodocyclales</taxon>
        <taxon>Zoogloeaceae</taxon>
        <taxon>Azoarcus</taxon>
    </lineage>
</organism>
<evidence type="ECO:0000256" key="2">
    <source>
        <dbReference type="ARBA" id="ARBA00023125"/>
    </source>
</evidence>
<keyword evidence="3" id="KW-0804">Transcription</keyword>
<dbReference type="Gene3D" id="1.10.10.10">
    <property type="entry name" value="Winged helix-like DNA-binding domain superfamily/Winged helix DNA-binding domain"/>
    <property type="match status" value="1"/>
</dbReference>
<comment type="caution">
    <text evidence="5">The sequence shown here is derived from an EMBL/GenBank/DDBJ whole genome shotgun (WGS) entry which is preliminary data.</text>
</comment>
<evidence type="ECO:0000313" key="5">
    <source>
        <dbReference type="EMBL" id="TDN43325.1"/>
    </source>
</evidence>
<dbReference type="Proteomes" id="UP000295129">
    <property type="component" value="Unassembled WGS sequence"/>
</dbReference>
<dbReference type="EMBL" id="SNVV01000041">
    <property type="protein sequence ID" value="TDN43325.1"/>
    <property type="molecule type" value="Genomic_DNA"/>
</dbReference>